<evidence type="ECO:0000256" key="1">
    <source>
        <dbReference type="SAM" id="MobiDB-lite"/>
    </source>
</evidence>
<gene>
    <name evidence="2" type="ORF">Adt_20148</name>
</gene>
<name>A0ABD1SVS3_9LAMI</name>
<accession>A0ABD1SVS3</accession>
<proteinExistence type="predicted"/>
<dbReference type="PANTHER" id="PTHR47592:SF27">
    <property type="entry name" value="OS08G0421700 PROTEIN"/>
    <property type="match status" value="1"/>
</dbReference>
<evidence type="ECO:0000313" key="2">
    <source>
        <dbReference type="EMBL" id="KAL2504527.1"/>
    </source>
</evidence>
<protein>
    <submittedName>
        <fullName evidence="2">Retrovirus-related Pol polyprotein from transposon TNT 1-94</fullName>
    </submittedName>
</protein>
<dbReference type="PANTHER" id="PTHR47592">
    <property type="entry name" value="PBF68 PROTEIN"/>
    <property type="match status" value="1"/>
</dbReference>
<sequence length="130" mass="14709">MANTVGTNAIHPNVAPTVATTVAGPFASTHIPYGEKSKKFNGVDFKRWQQKILFYLTTLNLASESFQVAAVIEKLPPSWRDFKNYLKHKRKEMNLEELIIRLRIEEDTKKSERRNGGPSMEAKANMAESS</sequence>
<feature type="region of interest" description="Disordered" evidence="1">
    <location>
        <begin position="106"/>
        <end position="130"/>
    </location>
</feature>
<reference evidence="3" key="1">
    <citation type="submission" date="2024-07" db="EMBL/GenBank/DDBJ databases">
        <title>Two chromosome-level genome assemblies of Korean endemic species Abeliophyllum distichum and Forsythia ovata (Oleaceae).</title>
        <authorList>
            <person name="Jang H."/>
        </authorList>
    </citation>
    <scope>NUCLEOTIDE SEQUENCE [LARGE SCALE GENOMIC DNA]</scope>
</reference>
<comment type="caution">
    <text evidence="2">The sequence shown here is derived from an EMBL/GenBank/DDBJ whole genome shotgun (WGS) entry which is preliminary data.</text>
</comment>
<organism evidence="2 3">
    <name type="scientific">Abeliophyllum distichum</name>
    <dbReference type="NCBI Taxonomy" id="126358"/>
    <lineage>
        <taxon>Eukaryota</taxon>
        <taxon>Viridiplantae</taxon>
        <taxon>Streptophyta</taxon>
        <taxon>Embryophyta</taxon>
        <taxon>Tracheophyta</taxon>
        <taxon>Spermatophyta</taxon>
        <taxon>Magnoliopsida</taxon>
        <taxon>eudicotyledons</taxon>
        <taxon>Gunneridae</taxon>
        <taxon>Pentapetalae</taxon>
        <taxon>asterids</taxon>
        <taxon>lamiids</taxon>
        <taxon>Lamiales</taxon>
        <taxon>Oleaceae</taxon>
        <taxon>Forsythieae</taxon>
        <taxon>Abeliophyllum</taxon>
    </lineage>
</organism>
<dbReference type="EMBL" id="JBFOLK010000006">
    <property type="protein sequence ID" value="KAL2504527.1"/>
    <property type="molecule type" value="Genomic_DNA"/>
</dbReference>
<keyword evidence="3" id="KW-1185">Reference proteome</keyword>
<evidence type="ECO:0000313" key="3">
    <source>
        <dbReference type="Proteomes" id="UP001604336"/>
    </source>
</evidence>
<dbReference type="Proteomes" id="UP001604336">
    <property type="component" value="Unassembled WGS sequence"/>
</dbReference>
<dbReference type="AlphaFoldDB" id="A0ABD1SVS3"/>
<feature type="compositionally biased region" description="Basic and acidic residues" evidence="1">
    <location>
        <begin position="106"/>
        <end position="115"/>
    </location>
</feature>